<dbReference type="EMBL" id="NBTM02000001">
    <property type="protein sequence ID" value="PNL91316.1"/>
    <property type="molecule type" value="Genomic_DNA"/>
</dbReference>
<dbReference type="GO" id="GO:0005886">
    <property type="term" value="C:plasma membrane"/>
    <property type="evidence" value="ECO:0007669"/>
    <property type="project" value="TreeGrafter"/>
</dbReference>
<dbReference type="InterPro" id="IPR014729">
    <property type="entry name" value="Rossmann-like_a/b/a_fold"/>
</dbReference>
<evidence type="ECO:0000313" key="4">
    <source>
        <dbReference type="Proteomes" id="UP000192813"/>
    </source>
</evidence>
<keyword evidence="1" id="KW-0812">Transmembrane</keyword>
<protein>
    <submittedName>
        <fullName evidence="3">YdcF family protein</fullName>
    </submittedName>
</protein>
<sequence length="345" mass="39403">MIPYLIALTCFLVGIVILVIAPRNLVDNFLFLAGFIILFFAILNDPTFNNHPFFQHVFYWLDRYVRLLAPLFTMIFGIGMISYALKVYRIEKSKLQLTVGLLLAAVLIGGTVFQYVASFFYSTLFHQEVVRVFQFAMAYFVLAFVNYLVVTLRLTLLEDESQQDFVVILGEQLSKDGKPSSVLESRLDMAVDYIERQQFQFQSVPRIIVSGTSTGAESQVSEARIMADYLVDHGVPPEMILLEDQARNTHENFIYAKGIMQANVKQLKTTKAVFVTSSYHLYRSQLYANMEGLYQMSGVGAQATMMERILNWVREFVAIIFMHRKLHLAVSCLMIGLGVINFVHF</sequence>
<dbReference type="InterPro" id="IPR003848">
    <property type="entry name" value="DUF218"/>
</dbReference>
<accession>A0A2J9PLY2</accession>
<proteinExistence type="predicted"/>
<comment type="caution">
    <text evidence="3">The sequence shown here is derived from an EMBL/GenBank/DDBJ whole genome shotgun (WGS) entry which is preliminary data.</text>
</comment>
<feature type="domain" description="DUF218" evidence="2">
    <location>
        <begin position="164"/>
        <end position="316"/>
    </location>
</feature>
<dbReference type="PANTHER" id="PTHR30336:SF4">
    <property type="entry name" value="ENVELOPE BIOGENESIS FACTOR ELYC"/>
    <property type="match status" value="1"/>
</dbReference>
<feature type="transmembrane region" description="Helical" evidence="1">
    <location>
        <begin position="326"/>
        <end position="344"/>
    </location>
</feature>
<keyword evidence="1" id="KW-1133">Transmembrane helix</keyword>
<dbReference type="PANTHER" id="PTHR30336">
    <property type="entry name" value="INNER MEMBRANE PROTEIN, PROBABLE PERMEASE"/>
    <property type="match status" value="1"/>
</dbReference>
<evidence type="ECO:0000313" key="3">
    <source>
        <dbReference type="EMBL" id="PNL91316.1"/>
    </source>
</evidence>
<dbReference type="Gene3D" id="3.40.50.620">
    <property type="entry name" value="HUPs"/>
    <property type="match status" value="1"/>
</dbReference>
<dbReference type="Proteomes" id="UP000192813">
    <property type="component" value="Unassembled WGS sequence"/>
</dbReference>
<keyword evidence="1" id="KW-0472">Membrane</keyword>
<dbReference type="GO" id="GO:0000270">
    <property type="term" value="P:peptidoglycan metabolic process"/>
    <property type="evidence" value="ECO:0007669"/>
    <property type="project" value="TreeGrafter"/>
</dbReference>
<feature type="transmembrane region" description="Helical" evidence="1">
    <location>
        <begin position="64"/>
        <end position="85"/>
    </location>
</feature>
<name>A0A2J9PLY2_9LACT</name>
<evidence type="ECO:0000256" key="1">
    <source>
        <dbReference type="SAM" id="Phobius"/>
    </source>
</evidence>
<dbReference type="CDD" id="cd06259">
    <property type="entry name" value="YdcF-like"/>
    <property type="match status" value="1"/>
</dbReference>
<reference evidence="4" key="1">
    <citation type="submission" date="2017-12" db="EMBL/GenBank/DDBJ databases">
        <title>FDA dAtabase for Regulatory Grade micrObial Sequences (FDA-ARGOS): Supporting development and validation of Infectious Disease Dx tests.</title>
        <authorList>
            <person name="Hoffmann M."/>
            <person name="Allard M."/>
            <person name="Evans P."/>
            <person name="Brown E."/>
            <person name="Tallon L."/>
            <person name="Sadzewicz L."/>
            <person name="Sengamalay N."/>
            <person name="Ott S."/>
            <person name="Godinez A."/>
            <person name="Nagaraj S."/>
            <person name="Vavikolanu K."/>
            <person name="Aluvathingal J."/>
            <person name="Nadendla S."/>
            <person name="Sichtig H."/>
        </authorList>
    </citation>
    <scope>NUCLEOTIDE SEQUENCE [LARGE SCALE GENOMIC DNA]</scope>
    <source>
        <strain evidence="4">FDAARGOS_249</strain>
    </source>
</reference>
<dbReference type="Pfam" id="PF02698">
    <property type="entry name" value="DUF218"/>
    <property type="match status" value="1"/>
</dbReference>
<feature type="transmembrane region" description="Helical" evidence="1">
    <location>
        <begin position="6"/>
        <end position="21"/>
    </location>
</feature>
<organism evidence="3 4">
    <name type="scientific">Aerococcus viridans</name>
    <dbReference type="NCBI Taxonomy" id="1377"/>
    <lineage>
        <taxon>Bacteria</taxon>
        <taxon>Bacillati</taxon>
        <taxon>Bacillota</taxon>
        <taxon>Bacilli</taxon>
        <taxon>Lactobacillales</taxon>
        <taxon>Aerococcaceae</taxon>
        <taxon>Aerococcus</taxon>
    </lineage>
</organism>
<gene>
    <name evidence="3" type="ORF">A6J77_003365</name>
</gene>
<feature type="transmembrane region" description="Helical" evidence="1">
    <location>
        <begin position="28"/>
        <end position="44"/>
    </location>
</feature>
<dbReference type="GO" id="GO:0043164">
    <property type="term" value="P:Gram-negative-bacterium-type cell wall biogenesis"/>
    <property type="evidence" value="ECO:0007669"/>
    <property type="project" value="TreeGrafter"/>
</dbReference>
<feature type="transmembrane region" description="Helical" evidence="1">
    <location>
        <begin position="129"/>
        <end position="150"/>
    </location>
</feature>
<feature type="transmembrane region" description="Helical" evidence="1">
    <location>
        <begin position="97"/>
        <end position="117"/>
    </location>
</feature>
<dbReference type="AlphaFoldDB" id="A0A2J9PLY2"/>
<dbReference type="InterPro" id="IPR051599">
    <property type="entry name" value="Cell_Envelope_Assoc"/>
</dbReference>
<evidence type="ECO:0000259" key="2">
    <source>
        <dbReference type="Pfam" id="PF02698"/>
    </source>
</evidence>